<dbReference type="GO" id="GO:0004650">
    <property type="term" value="F:polygalacturonase activity"/>
    <property type="evidence" value="ECO:0007669"/>
    <property type="project" value="InterPro"/>
</dbReference>
<gene>
    <name evidence="11" type="ORF">CR513_28787</name>
</gene>
<evidence type="ECO:0000256" key="4">
    <source>
        <dbReference type="ARBA" id="ARBA00022525"/>
    </source>
</evidence>
<feature type="active site" evidence="8">
    <location>
        <position position="241"/>
    </location>
</feature>
<evidence type="ECO:0000256" key="3">
    <source>
        <dbReference type="ARBA" id="ARBA00022512"/>
    </source>
</evidence>
<dbReference type="Pfam" id="PF00295">
    <property type="entry name" value="Glyco_hydro_28"/>
    <property type="match status" value="1"/>
</dbReference>
<organism evidence="11 12">
    <name type="scientific">Mucuna pruriens</name>
    <name type="common">Velvet bean</name>
    <name type="synonym">Dolichos pruriens</name>
    <dbReference type="NCBI Taxonomy" id="157652"/>
    <lineage>
        <taxon>Eukaryota</taxon>
        <taxon>Viridiplantae</taxon>
        <taxon>Streptophyta</taxon>
        <taxon>Embryophyta</taxon>
        <taxon>Tracheophyta</taxon>
        <taxon>Spermatophyta</taxon>
        <taxon>Magnoliopsida</taxon>
        <taxon>eudicotyledons</taxon>
        <taxon>Gunneridae</taxon>
        <taxon>Pentapetalae</taxon>
        <taxon>rosids</taxon>
        <taxon>fabids</taxon>
        <taxon>Fabales</taxon>
        <taxon>Fabaceae</taxon>
        <taxon>Papilionoideae</taxon>
        <taxon>50 kb inversion clade</taxon>
        <taxon>NPAAA clade</taxon>
        <taxon>indigoferoid/millettioid clade</taxon>
        <taxon>Phaseoleae</taxon>
        <taxon>Mucuna</taxon>
    </lineage>
</organism>
<dbReference type="PANTHER" id="PTHR31375">
    <property type="match status" value="1"/>
</dbReference>
<dbReference type="EMBL" id="QJKJ01005656">
    <property type="protein sequence ID" value="RDX89483.1"/>
    <property type="molecule type" value="Genomic_DNA"/>
</dbReference>
<dbReference type="GO" id="GO:0005975">
    <property type="term" value="P:carbohydrate metabolic process"/>
    <property type="evidence" value="ECO:0007669"/>
    <property type="project" value="InterPro"/>
</dbReference>
<dbReference type="Gene3D" id="2.160.20.10">
    <property type="entry name" value="Single-stranded right-handed beta-helix, Pectin lyase-like"/>
    <property type="match status" value="1"/>
</dbReference>
<sequence length="372" mass="39632">MQRLITLLLIFGFVSLCLCVRPIGGQNTFFNVIDYGARGDGKCDDSQAFLSAWQDTCGTQGTPTLVIPSGRIFLVRNIKLNGTCMATSIHIQLQGTIVAPAKDAWVGDNSTWILISQVNGLIINGTGGLINGYGSTWWECPNCLRPVAIRFKSCKDLNVSHLSITNSPQAHIRMNNCVGAIFSHINICSPGHSPNTDGIGISSSKNISIEDSIIKSGDDCIAIVGDSSYINVTGIACGPGHGISIGSLGKPKVCNSVEEVYVRNCNFTNTSNGARIKTRPGGLGYAKRITFEEITLIQNGAINVSDVTYRGFRGTSADGRAIILNCDPIGCSNIALDNVTIVSSQPTMPAYCFCSYVDGTATSTIPKCYGLR</sequence>
<dbReference type="SMART" id="SM00710">
    <property type="entry name" value="PbH1"/>
    <property type="match status" value="5"/>
</dbReference>
<feature type="chain" id="PRO_5017058891" evidence="10">
    <location>
        <begin position="20"/>
        <end position="372"/>
    </location>
</feature>
<dbReference type="OrthoDB" id="187139at2759"/>
<comment type="similarity">
    <text evidence="2 9">Belongs to the glycosyl hydrolase 28 family.</text>
</comment>
<evidence type="ECO:0000256" key="8">
    <source>
        <dbReference type="PROSITE-ProRule" id="PRU10052"/>
    </source>
</evidence>
<feature type="non-terminal residue" evidence="11">
    <location>
        <position position="1"/>
    </location>
</feature>
<evidence type="ECO:0000313" key="12">
    <source>
        <dbReference type="Proteomes" id="UP000257109"/>
    </source>
</evidence>
<dbReference type="AlphaFoldDB" id="A0A371GGN0"/>
<keyword evidence="4" id="KW-0964">Secreted</keyword>
<keyword evidence="12" id="KW-1185">Reference proteome</keyword>
<dbReference type="InterPro" id="IPR012334">
    <property type="entry name" value="Pectin_lyas_fold"/>
</dbReference>
<dbReference type="Proteomes" id="UP000257109">
    <property type="component" value="Unassembled WGS sequence"/>
</dbReference>
<keyword evidence="6 9" id="KW-0326">Glycosidase</keyword>
<reference evidence="11" key="1">
    <citation type="submission" date="2018-05" db="EMBL/GenBank/DDBJ databases">
        <title>Draft genome of Mucuna pruriens seed.</title>
        <authorList>
            <person name="Nnadi N.E."/>
            <person name="Vos R."/>
            <person name="Hasami M.H."/>
            <person name="Devisetty U.K."/>
            <person name="Aguiy J.C."/>
        </authorList>
    </citation>
    <scope>NUCLEOTIDE SEQUENCE [LARGE SCALE GENOMIC DNA]</scope>
    <source>
        <strain evidence="11">JCA_2017</strain>
    </source>
</reference>
<evidence type="ECO:0000256" key="7">
    <source>
        <dbReference type="ARBA" id="ARBA00023316"/>
    </source>
</evidence>
<comment type="subcellular location">
    <subcellularLocation>
        <location evidence="1">Secreted</location>
        <location evidence="1">Cell wall</location>
    </subcellularLocation>
</comment>
<dbReference type="InterPro" id="IPR011050">
    <property type="entry name" value="Pectin_lyase_fold/virulence"/>
</dbReference>
<keyword evidence="7" id="KW-0961">Cell wall biogenesis/degradation</keyword>
<keyword evidence="5 9" id="KW-0378">Hydrolase</keyword>
<comment type="caution">
    <text evidence="11">The sequence shown here is derived from an EMBL/GenBank/DDBJ whole genome shotgun (WGS) entry which is preliminary data.</text>
</comment>
<feature type="signal peptide" evidence="10">
    <location>
        <begin position="1"/>
        <end position="19"/>
    </location>
</feature>
<evidence type="ECO:0000256" key="1">
    <source>
        <dbReference type="ARBA" id="ARBA00004191"/>
    </source>
</evidence>
<protein>
    <submittedName>
        <fullName evidence="11">Polygalacturonase</fullName>
    </submittedName>
</protein>
<evidence type="ECO:0000256" key="2">
    <source>
        <dbReference type="ARBA" id="ARBA00008834"/>
    </source>
</evidence>
<dbReference type="GO" id="GO:0071555">
    <property type="term" value="P:cell wall organization"/>
    <property type="evidence" value="ECO:0007669"/>
    <property type="project" value="UniProtKB-KW"/>
</dbReference>
<dbReference type="InterPro" id="IPR006626">
    <property type="entry name" value="PbH1"/>
</dbReference>
<evidence type="ECO:0000256" key="5">
    <source>
        <dbReference type="ARBA" id="ARBA00022801"/>
    </source>
</evidence>
<accession>A0A371GGN0</accession>
<name>A0A371GGN0_MUCPR</name>
<dbReference type="InterPro" id="IPR000743">
    <property type="entry name" value="Glyco_hydro_28"/>
</dbReference>
<evidence type="ECO:0000256" key="9">
    <source>
        <dbReference type="RuleBase" id="RU361169"/>
    </source>
</evidence>
<keyword evidence="10" id="KW-0732">Signal</keyword>
<evidence type="ECO:0000313" key="11">
    <source>
        <dbReference type="EMBL" id="RDX89483.1"/>
    </source>
</evidence>
<keyword evidence="3" id="KW-0134">Cell wall</keyword>
<evidence type="ECO:0000256" key="6">
    <source>
        <dbReference type="ARBA" id="ARBA00023295"/>
    </source>
</evidence>
<dbReference type="STRING" id="157652.A0A371GGN0"/>
<proteinExistence type="inferred from homology"/>
<dbReference type="PROSITE" id="PS00502">
    <property type="entry name" value="POLYGALACTURONASE"/>
    <property type="match status" value="1"/>
</dbReference>
<dbReference type="SUPFAM" id="SSF51126">
    <property type="entry name" value="Pectin lyase-like"/>
    <property type="match status" value="1"/>
</dbReference>
<evidence type="ECO:0000256" key="10">
    <source>
        <dbReference type="SAM" id="SignalP"/>
    </source>
</evidence>